<organism evidence="1 2">
    <name type="scientific">Mariniblastus fucicola</name>
    <dbReference type="NCBI Taxonomy" id="980251"/>
    <lineage>
        <taxon>Bacteria</taxon>
        <taxon>Pseudomonadati</taxon>
        <taxon>Planctomycetota</taxon>
        <taxon>Planctomycetia</taxon>
        <taxon>Pirellulales</taxon>
        <taxon>Pirellulaceae</taxon>
        <taxon>Mariniblastus</taxon>
    </lineage>
</organism>
<evidence type="ECO:0000313" key="1">
    <source>
        <dbReference type="EMBL" id="QEG20804.1"/>
    </source>
</evidence>
<dbReference type="Proteomes" id="UP000322214">
    <property type="component" value="Chromosome"/>
</dbReference>
<accession>A0A5B9P3N2</accession>
<protein>
    <submittedName>
        <fullName evidence="1">Uncharacterized protein</fullName>
    </submittedName>
</protein>
<name>A0A5B9P3N2_9BACT</name>
<evidence type="ECO:0000313" key="2">
    <source>
        <dbReference type="Proteomes" id="UP000322214"/>
    </source>
</evidence>
<dbReference type="KEGG" id="mff:MFFC18_06550"/>
<reference evidence="1 2" key="1">
    <citation type="submission" date="2019-08" db="EMBL/GenBank/DDBJ databases">
        <title>Deep-cultivation of Planctomycetes and their phenomic and genomic characterization uncovers novel biology.</title>
        <authorList>
            <person name="Wiegand S."/>
            <person name="Jogler M."/>
            <person name="Boedeker C."/>
            <person name="Pinto D."/>
            <person name="Vollmers J."/>
            <person name="Rivas-Marin E."/>
            <person name="Kohn T."/>
            <person name="Peeters S.H."/>
            <person name="Heuer A."/>
            <person name="Rast P."/>
            <person name="Oberbeckmann S."/>
            <person name="Bunk B."/>
            <person name="Jeske O."/>
            <person name="Meyerdierks A."/>
            <person name="Storesund J.E."/>
            <person name="Kallscheuer N."/>
            <person name="Luecker S."/>
            <person name="Lage O.M."/>
            <person name="Pohl T."/>
            <person name="Merkel B.J."/>
            <person name="Hornburger P."/>
            <person name="Mueller R.-W."/>
            <person name="Bruemmer F."/>
            <person name="Labrenz M."/>
            <person name="Spormann A.M."/>
            <person name="Op den Camp H."/>
            <person name="Overmann J."/>
            <person name="Amann R."/>
            <person name="Jetten M.S.M."/>
            <person name="Mascher T."/>
            <person name="Medema M.H."/>
            <person name="Devos D.P."/>
            <person name="Kaster A.-K."/>
            <person name="Ovreas L."/>
            <person name="Rohde M."/>
            <person name="Galperin M.Y."/>
            <person name="Jogler C."/>
        </authorList>
    </citation>
    <scope>NUCLEOTIDE SEQUENCE [LARGE SCALE GENOMIC DNA]</scope>
    <source>
        <strain evidence="1 2">FC18</strain>
    </source>
</reference>
<proteinExistence type="predicted"/>
<sequence length="174" mass="19701">MLIKGLGIDSLCQPHLNAFQGTLLKITLQLLEVDALIEYDSVKLEAIGSASDLQVIFSGLWKLNRHPRLIAFKIKLAIECEFILASSYEFMKSGDRFLSSKLRRVRKADPRVIRLVAWHAVWLTHVPFHGVASCRFYLERSLDPMRCHFREAVGPVVEQIAATRSGVAFRKLPA</sequence>
<keyword evidence="2" id="KW-1185">Reference proteome</keyword>
<dbReference type="EMBL" id="CP042912">
    <property type="protein sequence ID" value="QEG20804.1"/>
    <property type="molecule type" value="Genomic_DNA"/>
</dbReference>
<gene>
    <name evidence="1" type="ORF">MFFC18_06550</name>
</gene>
<dbReference type="AlphaFoldDB" id="A0A5B9P3N2"/>